<feature type="region of interest" description="Disordered" evidence="1">
    <location>
        <begin position="28"/>
        <end position="241"/>
    </location>
</feature>
<sequence length="665" mass="73883">MAIGMGTPETSTRVPAWKRLGLKLKYAKDNIDENSDKTSNSTNTSTTQSQLHKVKKRSFEDTDPETPAKRAKPVPAQSTHSIPSRQFGAYPTRDSGVPPEKSDSFWSYNKAVPASTKTPKKIVFDDDGSNGVGNDEQADLKKGRPASLRKSVSFTPDTKAEDGFSASNFFKAWAAEQKAEGTEESTEQPESPSKEAKKQKKKKANKSKSTSLEPKAKAKAKSESSKSTEKSNDEDESPKEVPHYVHYLQQYYTDRDHWKFNKNSQKDLFKNLFNISRIPPEHNRAIIQYIKGLQGAAARERIAQEAEDILKEIWLAQNPGDESMSMESAAVRRLAYYRALEKHVERYIALGSPKTEYIDQQVEDLRREVERGRRAESILLEGLADAISRDTSSSGSTSTSLPPPPPPPQFSAAIGSSLEKTASQIPKGKRKRKARTDVSSDSSSSSEDDSDTSSSTPLEAAETPPTTTTTHDYPLPLPPGVRPYIDPKPWKCLDIDCDSEGFVSRPGRDTHVKRQHPSLELARLRADEEKSLPAHMLIRPWKCDRSGCARSGRGFQCRRDLRAHVKAVHERPRASSDDAPDRKNIKPTVTGIGIDSTSAANEKKKALGFLQDDDDEVDAESESDVEKPKRAPKKQKGKRKARRSEKSFGGFTSALLNEVRDRGDM</sequence>
<accession>A0AAI8Z6A6</accession>
<gene>
    <name evidence="3" type="ORF">LECACI_7A008457</name>
</gene>
<evidence type="ECO:0000313" key="4">
    <source>
        <dbReference type="Proteomes" id="UP001296104"/>
    </source>
</evidence>
<keyword evidence="4" id="KW-1185">Reference proteome</keyword>
<feature type="compositionally biased region" description="Acidic residues" evidence="1">
    <location>
        <begin position="611"/>
        <end position="623"/>
    </location>
</feature>
<proteinExistence type="predicted"/>
<dbReference type="InterPro" id="IPR019327">
    <property type="entry name" value="WKF"/>
</dbReference>
<dbReference type="Proteomes" id="UP001296104">
    <property type="component" value="Unassembled WGS sequence"/>
</dbReference>
<dbReference type="EMBL" id="CAVMBE010000083">
    <property type="protein sequence ID" value="CAK4033299.1"/>
    <property type="molecule type" value="Genomic_DNA"/>
</dbReference>
<evidence type="ECO:0000259" key="2">
    <source>
        <dbReference type="Pfam" id="PF10180"/>
    </source>
</evidence>
<feature type="compositionally biased region" description="Basic residues" evidence="1">
    <location>
        <begin position="630"/>
        <end position="643"/>
    </location>
</feature>
<feature type="compositionally biased region" description="Basic and acidic residues" evidence="1">
    <location>
        <begin position="566"/>
        <end position="584"/>
    </location>
</feature>
<comment type="caution">
    <text evidence="3">The sequence shown here is derived from an EMBL/GenBank/DDBJ whole genome shotgun (WGS) entry which is preliminary data.</text>
</comment>
<reference evidence="3" key="1">
    <citation type="submission" date="2023-11" db="EMBL/GenBank/DDBJ databases">
        <authorList>
            <person name="Alioto T."/>
            <person name="Alioto T."/>
            <person name="Gomez Garrido J."/>
        </authorList>
    </citation>
    <scope>NUCLEOTIDE SEQUENCE</scope>
</reference>
<dbReference type="Pfam" id="PF10180">
    <property type="entry name" value="WKF"/>
    <property type="match status" value="1"/>
</dbReference>
<dbReference type="PANTHER" id="PTHR22306:SF2">
    <property type="entry name" value="CHROMOSOME 7 OPEN READING FRAME 50"/>
    <property type="match status" value="1"/>
</dbReference>
<feature type="region of interest" description="Disordered" evidence="1">
    <location>
        <begin position="384"/>
        <end position="480"/>
    </location>
</feature>
<feature type="compositionally biased region" description="Low complexity" evidence="1">
    <location>
        <begin position="38"/>
        <end position="50"/>
    </location>
</feature>
<feature type="region of interest" description="Disordered" evidence="1">
    <location>
        <begin position="566"/>
        <end position="665"/>
    </location>
</feature>
<feature type="compositionally biased region" description="Basic residues" evidence="1">
    <location>
        <begin position="197"/>
        <end position="206"/>
    </location>
</feature>
<organism evidence="3 4">
    <name type="scientific">Lecanosticta acicola</name>
    <dbReference type="NCBI Taxonomy" id="111012"/>
    <lineage>
        <taxon>Eukaryota</taxon>
        <taxon>Fungi</taxon>
        <taxon>Dikarya</taxon>
        <taxon>Ascomycota</taxon>
        <taxon>Pezizomycotina</taxon>
        <taxon>Dothideomycetes</taxon>
        <taxon>Dothideomycetidae</taxon>
        <taxon>Mycosphaerellales</taxon>
        <taxon>Mycosphaerellaceae</taxon>
        <taxon>Lecanosticta</taxon>
    </lineage>
</organism>
<feature type="compositionally biased region" description="Basic and acidic residues" evidence="1">
    <location>
        <begin position="214"/>
        <end position="231"/>
    </location>
</feature>
<feature type="compositionally biased region" description="Low complexity" evidence="1">
    <location>
        <begin position="391"/>
        <end position="400"/>
    </location>
</feature>
<protein>
    <recommendedName>
        <fullName evidence="2">WKF domain-containing protein</fullName>
    </recommendedName>
</protein>
<evidence type="ECO:0000313" key="3">
    <source>
        <dbReference type="EMBL" id="CAK4033299.1"/>
    </source>
</evidence>
<feature type="domain" description="WKF" evidence="2">
    <location>
        <begin position="247"/>
        <end position="309"/>
    </location>
</feature>
<dbReference type="AlphaFoldDB" id="A0AAI8Z6A6"/>
<feature type="compositionally biased region" description="Low complexity" evidence="1">
    <location>
        <begin position="452"/>
        <end position="474"/>
    </location>
</feature>
<name>A0AAI8Z6A6_9PEZI</name>
<evidence type="ECO:0000256" key="1">
    <source>
        <dbReference type="SAM" id="MobiDB-lite"/>
    </source>
</evidence>
<dbReference type="PANTHER" id="PTHR22306">
    <property type="entry name" value="CHROMOSOME 7 OPEN READING FRAME 50"/>
    <property type="match status" value="1"/>
</dbReference>